<accession>A0ABY5MKB8</accession>
<dbReference type="NCBIfam" id="NF001417">
    <property type="entry name" value="PRK00292.1-4"/>
    <property type="match status" value="1"/>
</dbReference>
<evidence type="ECO:0000313" key="5">
    <source>
        <dbReference type="EMBL" id="UUP17763.1"/>
    </source>
</evidence>
<proteinExistence type="inferred from homology"/>
<dbReference type="Gene3D" id="3.30.420.40">
    <property type="match status" value="1"/>
</dbReference>
<dbReference type="InterPro" id="IPR050201">
    <property type="entry name" value="Bacterial_glucokinase"/>
</dbReference>
<protein>
    <submittedName>
        <fullName evidence="5">Glucokinase</fullName>
        <ecNumber evidence="5">2.7.1.2</ecNumber>
    </submittedName>
</protein>
<evidence type="ECO:0000256" key="1">
    <source>
        <dbReference type="ARBA" id="ARBA00022679"/>
    </source>
</evidence>
<dbReference type="GO" id="GO:0004340">
    <property type="term" value="F:glucokinase activity"/>
    <property type="evidence" value="ECO:0007669"/>
    <property type="project" value="UniProtKB-EC"/>
</dbReference>
<evidence type="ECO:0000256" key="4">
    <source>
        <dbReference type="SAM" id="MobiDB-lite"/>
    </source>
</evidence>
<gene>
    <name evidence="5" type="primary">glk</name>
    <name evidence="5" type="ORF">NTH_02237</name>
</gene>
<evidence type="ECO:0000256" key="2">
    <source>
        <dbReference type="ARBA" id="ARBA00022777"/>
    </source>
</evidence>
<feature type="region of interest" description="Disordered" evidence="4">
    <location>
        <begin position="272"/>
        <end position="297"/>
    </location>
</feature>
<dbReference type="Proteomes" id="UP001342418">
    <property type="component" value="Chromosome"/>
</dbReference>
<reference evidence="5 6" key="1">
    <citation type="submission" date="2018-07" db="EMBL/GenBank/DDBJ databases">
        <title>Genome sequence of Nitratireductor thuwali#1536.</title>
        <authorList>
            <person name="Michoud G."/>
            <person name="Merlino G."/>
            <person name="Sefrji F.O."/>
            <person name="Daffonchio D."/>
        </authorList>
    </citation>
    <scope>NUCLEOTIDE SEQUENCE [LARGE SCALE GENOMIC DNA]</scope>
    <source>
        <strain evidence="6">Nit1536</strain>
    </source>
</reference>
<keyword evidence="6" id="KW-1185">Reference proteome</keyword>
<organism evidence="5 6">
    <name type="scientific">Nitratireductor thuwali</name>
    <dbReference type="NCBI Taxonomy" id="2267699"/>
    <lineage>
        <taxon>Bacteria</taxon>
        <taxon>Pseudomonadati</taxon>
        <taxon>Pseudomonadota</taxon>
        <taxon>Alphaproteobacteria</taxon>
        <taxon>Hyphomicrobiales</taxon>
        <taxon>Phyllobacteriaceae</taxon>
        <taxon>Nitratireductor</taxon>
    </lineage>
</organism>
<evidence type="ECO:0000256" key="3">
    <source>
        <dbReference type="RuleBase" id="RU004046"/>
    </source>
</evidence>
<dbReference type="EMBL" id="CP030941">
    <property type="protein sequence ID" value="UUP17763.1"/>
    <property type="molecule type" value="Genomic_DNA"/>
</dbReference>
<dbReference type="EC" id="2.7.1.2" evidence="5"/>
<comment type="similarity">
    <text evidence="3">Belongs to the bacterial glucokinase family.</text>
</comment>
<dbReference type="Gene3D" id="3.40.367.20">
    <property type="match status" value="1"/>
</dbReference>
<dbReference type="PANTHER" id="PTHR47690:SF1">
    <property type="entry name" value="GLUCOKINASE"/>
    <property type="match status" value="1"/>
</dbReference>
<dbReference type="Pfam" id="PF02685">
    <property type="entry name" value="Glucokinase"/>
    <property type="match status" value="1"/>
</dbReference>
<name>A0ABY5MKB8_9HYPH</name>
<dbReference type="SUPFAM" id="SSF53067">
    <property type="entry name" value="Actin-like ATPase domain"/>
    <property type="match status" value="1"/>
</dbReference>
<evidence type="ECO:0000313" key="6">
    <source>
        <dbReference type="Proteomes" id="UP001342418"/>
    </source>
</evidence>
<dbReference type="InterPro" id="IPR043129">
    <property type="entry name" value="ATPase_NBD"/>
</dbReference>
<keyword evidence="1 5" id="KW-0808">Transferase</keyword>
<dbReference type="PANTHER" id="PTHR47690">
    <property type="entry name" value="GLUCOKINASE"/>
    <property type="match status" value="1"/>
</dbReference>
<keyword evidence="2" id="KW-0418">Kinase</keyword>
<sequence length="308" mass="32892">MAYPSTQDTVLEFPILIGDIGGTNARFAIVVDSYAEPREFPVVQTADFATIDEAIQTSILDQTNIIPRSAVLAVAGPVDGDEIDLTNCDWVVRPKQMMAELGFSDVVVLNDFEAQALAVVALGEEHLEKIGGGAAETTGSRVVLGPGTGLGVAGLVHARHTWIPVPGEGGHMDLGPRTERDLEIFPHVERIGGRISAEQLLCGRGLVNLYRAIAKADGKDAKFATPAEITGAALERRDEIAAEALDLFVTYLGRLAGDLGLVFMSRGGFSSPEALPRRSCPPCRTAGSGPPSRTRRRTARFWPTCRCS</sequence>
<dbReference type="CDD" id="cd24008">
    <property type="entry name" value="ASKHA_NBD_GLK"/>
    <property type="match status" value="1"/>
</dbReference>
<dbReference type="InterPro" id="IPR003836">
    <property type="entry name" value="Glucokinase"/>
</dbReference>